<comment type="caution">
    <text evidence="1">The sequence shown here is derived from an EMBL/GenBank/DDBJ whole genome shotgun (WGS) entry which is preliminary data.</text>
</comment>
<organism evidence="1">
    <name type="scientific">Tanacetum cinerariifolium</name>
    <name type="common">Dalmatian daisy</name>
    <name type="synonym">Chrysanthemum cinerariifolium</name>
    <dbReference type="NCBI Taxonomy" id="118510"/>
    <lineage>
        <taxon>Eukaryota</taxon>
        <taxon>Viridiplantae</taxon>
        <taxon>Streptophyta</taxon>
        <taxon>Embryophyta</taxon>
        <taxon>Tracheophyta</taxon>
        <taxon>Spermatophyta</taxon>
        <taxon>Magnoliopsida</taxon>
        <taxon>eudicotyledons</taxon>
        <taxon>Gunneridae</taxon>
        <taxon>Pentapetalae</taxon>
        <taxon>asterids</taxon>
        <taxon>campanulids</taxon>
        <taxon>Asterales</taxon>
        <taxon>Asteraceae</taxon>
        <taxon>Asteroideae</taxon>
        <taxon>Anthemideae</taxon>
        <taxon>Anthemidinae</taxon>
        <taxon>Tanacetum</taxon>
    </lineage>
</organism>
<reference evidence="1" key="1">
    <citation type="journal article" date="2019" name="Sci. Rep.">
        <title>Draft genome of Tanacetum cinerariifolium, the natural source of mosquito coil.</title>
        <authorList>
            <person name="Yamashiro T."/>
            <person name="Shiraishi A."/>
            <person name="Satake H."/>
            <person name="Nakayama K."/>
        </authorList>
    </citation>
    <scope>NUCLEOTIDE SEQUENCE</scope>
</reference>
<protein>
    <recommendedName>
        <fullName evidence="2">Reverse transcriptase domain-containing protein</fullName>
    </recommendedName>
</protein>
<evidence type="ECO:0000313" key="1">
    <source>
        <dbReference type="EMBL" id="GEU68879.1"/>
    </source>
</evidence>
<dbReference type="AlphaFoldDB" id="A0A6L2M5Y9"/>
<dbReference type="EMBL" id="BKCJ010005832">
    <property type="protein sequence ID" value="GEU68879.1"/>
    <property type="molecule type" value="Genomic_DNA"/>
</dbReference>
<dbReference type="Gene3D" id="2.40.70.10">
    <property type="entry name" value="Acid Proteases"/>
    <property type="match status" value="1"/>
</dbReference>
<sequence>MDSLDSATYLKSLLREKPRMGYQIETSTYMNNSTILEATLPPKEKDPGSFTLPCYINNICFKNALADLGVSVSVMPYSTFDNLGLDMPEDIKVPLILKRPFLSTAHAKIDVFKRKIALKIGNDKIVFKSDKPTSNIIKRVYALGLRERMELDSEARLIGEALILNRSLDHSYGDYIELNDLNEPLELRRDQVEDLGLMIEVGEVIDKPMIKARQFDGMITIYNGNDSVIYQMARSHPMFKHLTNAQCNKIRPLLKVSAHDMLNGILHPYQKLKSFYKGVLDLGPEYLRYAKIEELLICGHNFQDIPDDEEDTRSSQEYMDDLKEEYQVRALLAKSKRKGNFARDSFFETLVPSYQSPFQNNSQPKFLSSSLHKPKMSLTKDFEAKYNKVKAKLALLKEVSSDDYEMVEVKVLMALANDNIDASKEGARNGEWVKISMRKHVNTKILKENHNLRKALKELIAIIEIWLNSSDKVNQCISEQIPTQKKRILGVGQLTEDPFSFRQKDLVFVKSSAYNTKVSIPCVERPWLSEAEGFLLPNHDIGRILPAESQVNIIDPPVAIIDSLATDYDSTDESSICSTPLPLLEKLGHFFKKRSQTKKSSVCHKKVKHVVAQFTPHLITMTLSGLEGVKHFKLRKLKLINQISVTSGSPSGTWTVDAQGI</sequence>
<dbReference type="InterPro" id="IPR021109">
    <property type="entry name" value="Peptidase_aspartic_dom_sf"/>
</dbReference>
<gene>
    <name evidence="1" type="ORF">Tci_040857</name>
</gene>
<name>A0A6L2M5Y9_TANCI</name>
<proteinExistence type="predicted"/>
<accession>A0A6L2M5Y9</accession>
<dbReference type="PANTHER" id="PTHR33067">
    <property type="entry name" value="RNA-DIRECTED DNA POLYMERASE-RELATED"/>
    <property type="match status" value="1"/>
</dbReference>
<evidence type="ECO:0008006" key="2">
    <source>
        <dbReference type="Google" id="ProtNLM"/>
    </source>
</evidence>
<dbReference type="PANTHER" id="PTHR33067:SF9">
    <property type="entry name" value="RNA-DIRECTED DNA POLYMERASE"/>
    <property type="match status" value="1"/>
</dbReference>